<keyword evidence="3" id="KW-1185">Reference proteome</keyword>
<evidence type="ECO:0000313" key="3">
    <source>
        <dbReference type="Proteomes" id="UP000314982"/>
    </source>
</evidence>
<name>A0A4W5KXA5_9TELE</name>
<dbReference type="Proteomes" id="UP000314982">
    <property type="component" value="Unassembled WGS sequence"/>
</dbReference>
<evidence type="ECO:0000313" key="2">
    <source>
        <dbReference type="Ensembl" id="ENSHHUP00000022043.1"/>
    </source>
</evidence>
<evidence type="ECO:0000256" key="1">
    <source>
        <dbReference type="SAM" id="MobiDB-lite"/>
    </source>
</evidence>
<feature type="region of interest" description="Disordered" evidence="1">
    <location>
        <begin position="77"/>
        <end position="104"/>
    </location>
</feature>
<accession>A0A4W5KXA5</accession>
<reference evidence="2" key="3">
    <citation type="submission" date="2025-09" db="UniProtKB">
        <authorList>
            <consortium name="Ensembl"/>
        </authorList>
    </citation>
    <scope>IDENTIFICATION</scope>
</reference>
<reference evidence="3" key="1">
    <citation type="submission" date="2018-06" db="EMBL/GenBank/DDBJ databases">
        <title>Genome assembly of Danube salmon.</title>
        <authorList>
            <person name="Macqueen D.J."/>
            <person name="Gundappa M.K."/>
        </authorList>
    </citation>
    <scope>NUCLEOTIDE SEQUENCE [LARGE SCALE GENOMIC DNA]</scope>
</reference>
<dbReference type="Ensembl" id="ENSHHUT00000022870.1">
    <property type="protein sequence ID" value="ENSHHUP00000022043.1"/>
    <property type="gene ID" value="ENSHHUG00000013811.1"/>
</dbReference>
<dbReference type="GeneTree" id="ENSGT01130000278459"/>
<proteinExistence type="predicted"/>
<protein>
    <submittedName>
        <fullName evidence="2">Uncharacterized protein</fullName>
    </submittedName>
</protein>
<dbReference type="AlphaFoldDB" id="A0A4W5KXA5"/>
<organism evidence="2 3">
    <name type="scientific">Hucho hucho</name>
    <name type="common">huchen</name>
    <dbReference type="NCBI Taxonomy" id="62062"/>
    <lineage>
        <taxon>Eukaryota</taxon>
        <taxon>Metazoa</taxon>
        <taxon>Chordata</taxon>
        <taxon>Craniata</taxon>
        <taxon>Vertebrata</taxon>
        <taxon>Euteleostomi</taxon>
        <taxon>Actinopterygii</taxon>
        <taxon>Neopterygii</taxon>
        <taxon>Teleostei</taxon>
        <taxon>Protacanthopterygii</taxon>
        <taxon>Salmoniformes</taxon>
        <taxon>Salmonidae</taxon>
        <taxon>Salmoninae</taxon>
        <taxon>Hucho</taxon>
    </lineage>
</organism>
<reference evidence="2" key="2">
    <citation type="submission" date="2025-08" db="UniProtKB">
        <authorList>
            <consortium name="Ensembl"/>
        </authorList>
    </citation>
    <scope>IDENTIFICATION</scope>
</reference>
<sequence length="104" mass="11447">MEDGKPDLLLVKEETIEDRPESGLKMWDQGGWLEANRGDWAAILDSQTQTVAAKDPGDNITEEARTRGDIAEVSGRDSVLNSGLGNNTVYHNQKQIVKHKTTSP</sequence>
<feature type="compositionally biased region" description="Polar residues" evidence="1">
    <location>
        <begin position="79"/>
        <end position="95"/>
    </location>
</feature>